<dbReference type="EMBL" id="AP019782">
    <property type="protein sequence ID" value="BBL69734.1"/>
    <property type="molecule type" value="Genomic_DNA"/>
</dbReference>
<dbReference type="InterPro" id="IPR025140">
    <property type="entry name" value="Holin_2-3"/>
</dbReference>
<gene>
    <name evidence="1" type="ORF">MoryE10_03400</name>
</gene>
<keyword evidence="2" id="KW-1185">Reference proteome</keyword>
<dbReference type="Proteomes" id="UP000824988">
    <property type="component" value="Chromosome"/>
</dbReference>
<dbReference type="AlphaFoldDB" id="A0A8D5AIH2"/>
<protein>
    <recommendedName>
        <fullName evidence="3">2/3 transmembrane domain holin</fullName>
    </recommendedName>
</protein>
<accession>A0A8D5AIH2</accession>
<dbReference type="KEGG" id="moz:MoryE10_03400"/>
<organism evidence="1 2">
    <name type="scientific">Methylogaea oryzae</name>
    <dbReference type="NCBI Taxonomy" id="1295382"/>
    <lineage>
        <taxon>Bacteria</taxon>
        <taxon>Pseudomonadati</taxon>
        <taxon>Pseudomonadota</taxon>
        <taxon>Gammaproteobacteria</taxon>
        <taxon>Methylococcales</taxon>
        <taxon>Methylococcaceae</taxon>
        <taxon>Methylogaea</taxon>
    </lineage>
</organism>
<dbReference type="RefSeq" id="WP_054772777.1">
    <property type="nucleotide sequence ID" value="NZ_AP019782.1"/>
</dbReference>
<dbReference type="Pfam" id="PF13272">
    <property type="entry name" value="Holin_2-3"/>
    <property type="match status" value="1"/>
</dbReference>
<evidence type="ECO:0008006" key="3">
    <source>
        <dbReference type="Google" id="ProtNLM"/>
    </source>
</evidence>
<sequence length="113" mass="12469">MHILPRFFWVALTALLLLVFVVHEHPHMAPVFGEKITLALLAGFAGYVLDVMLHPYARPDGYLKEPWQPLKNVFTFNKANHEVAAGYESVFAAAMQRRAIIVGATIIGIGLGA</sequence>
<reference evidence="1" key="1">
    <citation type="submission" date="2019-06" db="EMBL/GenBank/DDBJ databases">
        <title>Complete genome sequence of Methylogaea oryzae strain JCM16910.</title>
        <authorList>
            <person name="Asakawa S."/>
        </authorList>
    </citation>
    <scope>NUCLEOTIDE SEQUENCE</scope>
    <source>
        <strain evidence="1">E10</strain>
    </source>
</reference>
<name>A0A8D5AIH2_9GAMM</name>
<evidence type="ECO:0000313" key="2">
    <source>
        <dbReference type="Proteomes" id="UP000824988"/>
    </source>
</evidence>
<proteinExistence type="predicted"/>
<evidence type="ECO:0000313" key="1">
    <source>
        <dbReference type="EMBL" id="BBL69734.1"/>
    </source>
</evidence>